<dbReference type="GO" id="GO:0042802">
    <property type="term" value="F:identical protein binding"/>
    <property type="evidence" value="ECO:0007669"/>
    <property type="project" value="EnsemblFungi"/>
</dbReference>
<dbReference type="PANTHER" id="PTHR14359:SF6">
    <property type="entry name" value="PHOSPHOPANTOTHENOYLCYSTEINE DECARBOXYLASE"/>
    <property type="match status" value="1"/>
</dbReference>
<dbReference type="GO" id="GO:0015937">
    <property type="term" value="P:coenzyme A biosynthetic process"/>
    <property type="evidence" value="ECO:0007669"/>
    <property type="project" value="UniProtKB-KW"/>
</dbReference>
<dbReference type="SUPFAM" id="SSF52507">
    <property type="entry name" value="Homo-oligomeric flavin-containing Cys decarboxylases, HFCD"/>
    <property type="match status" value="1"/>
</dbReference>
<keyword evidence="1" id="KW-0173">Coenzyme A biosynthesis</keyword>
<dbReference type="GO" id="GO:1990143">
    <property type="term" value="C:CoA-synthesizing protein complex"/>
    <property type="evidence" value="ECO:0007669"/>
    <property type="project" value="EnsemblFungi"/>
</dbReference>
<gene>
    <name evidence="5" type="ORF">BABINDRAFT_163767</name>
</gene>
<feature type="region of interest" description="Disordered" evidence="3">
    <location>
        <begin position="437"/>
        <end position="477"/>
    </location>
</feature>
<dbReference type="PANTHER" id="PTHR14359">
    <property type="entry name" value="HOMO-OLIGOMERIC FLAVIN CONTAINING CYS DECARBOXYLASE FAMILY"/>
    <property type="match status" value="1"/>
</dbReference>
<evidence type="ECO:0000313" key="6">
    <source>
        <dbReference type="Proteomes" id="UP000094336"/>
    </source>
</evidence>
<evidence type="ECO:0000259" key="4">
    <source>
        <dbReference type="Pfam" id="PF02441"/>
    </source>
</evidence>
<organism evidence="5 6">
    <name type="scientific">Babjeviella inositovora NRRL Y-12698</name>
    <dbReference type="NCBI Taxonomy" id="984486"/>
    <lineage>
        <taxon>Eukaryota</taxon>
        <taxon>Fungi</taxon>
        <taxon>Dikarya</taxon>
        <taxon>Ascomycota</taxon>
        <taxon>Saccharomycotina</taxon>
        <taxon>Pichiomycetes</taxon>
        <taxon>Serinales incertae sedis</taxon>
        <taxon>Babjeviella</taxon>
    </lineage>
</organism>
<dbReference type="GeneID" id="30147940"/>
<dbReference type="Gene3D" id="3.40.50.1950">
    <property type="entry name" value="Flavin prenyltransferase-like"/>
    <property type="match status" value="1"/>
</dbReference>
<protein>
    <recommendedName>
        <fullName evidence="4">Flavoprotein domain-containing protein</fullName>
    </recommendedName>
</protein>
<feature type="region of interest" description="Disordered" evidence="3">
    <location>
        <begin position="25"/>
        <end position="112"/>
    </location>
</feature>
<dbReference type="GO" id="GO:0071513">
    <property type="term" value="C:phosphopantothenoylcysteine decarboxylase complex"/>
    <property type="evidence" value="ECO:0007669"/>
    <property type="project" value="EnsemblFungi"/>
</dbReference>
<accession>A0A1E3QH60</accession>
<feature type="domain" description="Flavoprotein" evidence="4">
    <location>
        <begin position="243"/>
        <end position="428"/>
    </location>
</feature>
<dbReference type="STRING" id="984486.A0A1E3QH60"/>
<dbReference type="RefSeq" id="XP_018982364.1">
    <property type="nucleotide sequence ID" value="XM_019130087.1"/>
</dbReference>
<dbReference type="GO" id="GO:0010181">
    <property type="term" value="F:FMN binding"/>
    <property type="evidence" value="ECO:0007669"/>
    <property type="project" value="TreeGrafter"/>
</dbReference>
<feature type="region of interest" description="Disordered" evidence="3">
    <location>
        <begin position="129"/>
        <end position="155"/>
    </location>
</feature>
<comment type="similarity">
    <text evidence="2">Belongs to the HFCD (homooligomeric flavin containing Cys decarboxylase) superfamily.</text>
</comment>
<keyword evidence="6" id="KW-1185">Reference proteome</keyword>
<evidence type="ECO:0000256" key="3">
    <source>
        <dbReference type="SAM" id="MobiDB-lite"/>
    </source>
</evidence>
<dbReference type="OrthoDB" id="1532798at2759"/>
<dbReference type="InterPro" id="IPR003382">
    <property type="entry name" value="Flavoprotein"/>
</dbReference>
<evidence type="ECO:0000313" key="5">
    <source>
        <dbReference type="EMBL" id="ODQ77036.1"/>
    </source>
</evidence>
<evidence type="ECO:0000256" key="2">
    <source>
        <dbReference type="ARBA" id="ARBA00038350"/>
    </source>
</evidence>
<evidence type="ECO:0000256" key="1">
    <source>
        <dbReference type="ARBA" id="ARBA00022993"/>
    </source>
</evidence>
<dbReference type="InterPro" id="IPR036551">
    <property type="entry name" value="Flavin_trans-like"/>
</dbReference>
<dbReference type="Pfam" id="PF02441">
    <property type="entry name" value="Flavoprotein"/>
    <property type="match status" value="1"/>
</dbReference>
<dbReference type="InterPro" id="IPR016024">
    <property type="entry name" value="ARM-type_fold"/>
</dbReference>
<dbReference type="EMBL" id="KV454443">
    <property type="protein sequence ID" value="ODQ77036.1"/>
    <property type="molecule type" value="Genomic_DNA"/>
</dbReference>
<proteinExistence type="inferred from homology"/>
<feature type="compositionally biased region" description="Polar residues" evidence="3">
    <location>
        <begin position="140"/>
        <end position="155"/>
    </location>
</feature>
<dbReference type="SUPFAM" id="SSF48371">
    <property type="entry name" value="ARM repeat"/>
    <property type="match status" value="1"/>
</dbReference>
<dbReference type="GO" id="GO:0004633">
    <property type="term" value="F:phosphopantothenoylcysteine decarboxylase activity"/>
    <property type="evidence" value="ECO:0007669"/>
    <property type="project" value="EnsemblFungi"/>
</dbReference>
<feature type="compositionally biased region" description="Acidic residues" evidence="3">
    <location>
        <begin position="441"/>
        <end position="471"/>
    </location>
</feature>
<dbReference type="Proteomes" id="UP000094336">
    <property type="component" value="Unassembled WGS sequence"/>
</dbReference>
<name>A0A1E3QH60_9ASCO</name>
<reference evidence="6" key="1">
    <citation type="submission" date="2016-05" db="EMBL/GenBank/DDBJ databases">
        <title>Comparative genomics of biotechnologically important yeasts.</title>
        <authorList>
            <consortium name="DOE Joint Genome Institute"/>
            <person name="Riley R."/>
            <person name="Haridas S."/>
            <person name="Wolfe K.H."/>
            <person name="Lopes M.R."/>
            <person name="Hittinger C.T."/>
            <person name="Goker M."/>
            <person name="Salamov A."/>
            <person name="Wisecaver J."/>
            <person name="Long T.M."/>
            <person name="Aerts A.L."/>
            <person name="Barry K."/>
            <person name="Choi C."/>
            <person name="Clum A."/>
            <person name="Coughlan A.Y."/>
            <person name="Deshpande S."/>
            <person name="Douglass A.P."/>
            <person name="Hanson S.J."/>
            <person name="Klenk H.-P."/>
            <person name="Labutti K."/>
            <person name="Lapidus A."/>
            <person name="Lindquist E."/>
            <person name="Lipzen A."/>
            <person name="Meier-Kolthoff J.P."/>
            <person name="Ohm R.A."/>
            <person name="Otillar R.P."/>
            <person name="Pangilinan J."/>
            <person name="Peng Y."/>
            <person name="Rokas A."/>
            <person name="Rosa C.A."/>
            <person name="Scheuner C."/>
            <person name="Sibirny A.A."/>
            <person name="Slot J.C."/>
            <person name="Stielow J.B."/>
            <person name="Sun H."/>
            <person name="Kurtzman C.P."/>
            <person name="Blackwell M."/>
            <person name="Grigoriev I.V."/>
            <person name="Jeffries T.W."/>
        </authorList>
    </citation>
    <scope>NUCLEOTIDE SEQUENCE [LARGE SCALE GENOMIC DNA]</scope>
    <source>
        <strain evidence="6">NRRL Y-12698</strain>
    </source>
</reference>
<dbReference type="AlphaFoldDB" id="A0A1E3QH60"/>
<sequence>MPNKENDVVPIAPTTPVTAVPTVAKQATAAAPAAPKQAASEATPKSAATAATPFPTLHVSSNRETTPPPCIKASEDGPLKYTNSVSFTEPSAIERSHRGSISARPSTTNVSGDAPVSALAALSANPRAALSTNPRVAPSRTPSVPSRQASITSRQSSITGDFLQFAAPSSRYANYDIAPTFPLPQSPSSVASPVSDEERLLPELARAPLIVRRKAVKQVILVPTGPPIPFTQYLQRHDDEKIHILLGVSGSVATIKVPLIIDKLYEIYGPDKMSVQVVATNAASHFLNGLKIQAEVKVWRDKDEWCTPESRSRSVGDPILHVELRKWADILLVAPLSANTLAKMANGLSDNLLTSIIRGWNPMTPIIVAPAMNTFMYTHPMTKRHVTQLVADCPWIEVLKPVEKVLVCGDIGMGGMREWSECVEIVRKRLISIRNAKLGIEGDEDEEDEEDEDEDEEDDEEDEEDDDEEVHDPDAQA</sequence>
<feature type="compositionally biased region" description="Low complexity" evidence="3">
    <location>
        <begin position="25"/>
        <end position="56"/>
    </location>
</feature>